<dbReference type="Proteomes" id="UP000711391">
    <property type="component" value="Unassembled WGS sequence"/>
</dbReference>
<dbReference type="PANTHER" id="PTHR38690:SF1">
    <property type="entry name" value="PROTEASE"/>
    <property type="match status" value="1"/>
</dbReference>
<keyword evidence="2" id="KW-0269">Exonuclease</keyword>
<organism evidence="2 3">
    <name type="scientific">SAR86 cluster bacterium</name>
    <dbReference type="NCBI Taxonomy" id="2030880"/>
    <lineage>
        <taxon>Bacteria</taxon>
        <taxon>Pseudomonadati</taxon>
        <taxon>Pseudomonadota</taxon>
        <taxon>Gammaproteobacteria</taxon>
        <taxon>SAR86 cluster</taxon>
    </lineage>
</organism>
<comment type="caution">
    <text evidence="2">The sequence shown here is derived from an EMBL/GenBank/DDBJ whole genome shotgun (WGS) entry which is preliminary data.</text>
</comment>
<keyword evidence="1" id="KW-0472">Membrane</keyword>
<dbReference type="EMBL" id="JADHQD010000002">
    <property type="protein sequence ID" value="MBL6817877.1"/>
    <property type="molecule type" value="Genomic_DNA"/>
</dbReference>
<dbReference type="AlphaFoldDB" id="A0A937IFK8"/>
<keyword evidence="1" id="KW-1133">Transmembrane helix</keyword>
<evidence type="ECO:0000256" key="1">
    <source>
        <dbReference type="SAM" id="Phobius"/>
    </source>
</evidence>
<gene>
    <name evidence="2" type="ORF">ISQ64_00560</name>
</gene>
<name>A0A937IFK8_9GAMM</name>
<keyword evidence="1" id="KW-0812">Transmembrane</keyword>
<dbReference type="InterPro" id="IPR011836">
    <property type="entry name" value="YhdP"/>
</dbReference>
<dbReference type="GO" id="GO:0004527">
    <property type="term" value="F:exonuclease activity"/>
    <property type="evidence" value="ECO:0007669"/>
    <property type="project" value="UniProtKB-KW"/>
</dbReference>
<keyword evidence="2" id="KW-0378">Hydrolase</keyword>
<feature type="transmembrane region" description="Helical" evidence="1">
    <location>
        <begin position="7"/>
        <end position="31"/>
    </location>
</feature>
<keyword evidence="2" id="KW-0540">Nuclease</keyword>
<reference evidence="2" key="1">
    <citation type="submission" date="2020-10" db="EMBL/GenBank/DDBJ databases">
        <title>Microbiome of the Black Sea water column analyzed by genome centric metagenomics.</title>
        <authorList>
            <person name="Cabello-Yeves P.J."/>
            <person name="Callieri C."/>
            <person name="Picazo A."/>
            <person name="Mehrshad M."/>
            <person name="Haro-Moreno J.M."/>
            <person name="Roda-Garcia J."/>
            <person name="Dzembekova N."/>
            <person name="Slabakova V."/>
            <person name="Slabakova N."/>
            <person name="Moncheva S."/>
            <person name="Rodriguez-Valera F."/>
        </authorList>
    </citation>
    <scope>NUCLEOTIDE SEQUENCE</scope>
    <source>
        <strain evidence="2">BS307-5m-G50</strain>
    </source>
</reference>
<protein>
    <submittedName>
        <fullName evidence="2">Exonuclease VII small subunit</fullName>
    </submittedName>
</protein>
<evidence type="ECO:0000313" key="3">
    <source>
        <dbReference type="Proteomes" id="UP000711391"/>
    </source>
</evidence>
<accession>A0A937IFK8</accession>
<dbReference type="PANTHER" id="PTHR38690">
    <property type="entry name" value="PROTEASE-RELATED"/>
    <property type="match status" value="1"/>
</dbReference>
<proteinExistence type="predicted"/>
<evidence type="ECO:0000313" key="2">
    <source>
        <dbReference type="EMBL" id="MBL6817877.1"/>
    </source>
</evidence>
<sequence length="780" mass="89767">MNKFKKTFLYLFFLIFFIITFLLSLYLFLIYKPERAVNFIDKALIYDYSFKITSIESNKNLLSPNFLLKEIKINDNYDNEVIYIPKFKIGINIIESLIQNYLSLNILEINSIKFSESRTENASDPFLIKGNKLKINNKDIQITSDEYEILFESEEIKIVLLDGKINNYIYTSIDVLIDSKSETLFYTSKHSFNNNELKEIEFVDFSSLKEHDINLNLVTKGFVNFANNKSKRVDKLNFIKSDITTKTEFKIENIELELFTNTNGGLSGFFTATIPNQDISGNLLVNEDQSFEVRTNLEINMGGIIDSNRYFGMSGKEVFSSILKITQNNLSMKLFSDLERTKISSSIKEIEKKLSKNKATSIYIEDMSNPIYEINSKYIQASIDRSGRGYFSFGNGFNNEIQNQKHNNGFYIYLNLDSFNLDDIFYDRSSGSSTLLKSIKIKSNSFNFFNNKYADLLFDIAFKEEIIISILGDNFNGLINIDKTNFIKIELKNTQFNFDGIDLAQSEIASDIDNISLRLIGRNIKTSDDLFKDIDFYLLKNKNILTVDNINITSERLKIAPDSDGQKAYISYNNKKDLYKIKGNYRFDNSSGYFNKLTNYNFNFFETDLNIQWNSLDELVNLEGKLDFLIKDLNLDTEMPESTFLRALRIFNLNGIIEGLDNVSNDSLNVNRASGRLLIGKNHAVINTPIIFETDEASMKWEGEILKNKKGQLDELNLDLAMRLKISENIPWYAALFGGMPALAGGMVLENIFEDAIEDVSTINFEVHGRIKKPEIKRLN</sequence>